<dbReference type="InterPro" id="IPR050855">
    <property type="entry name" value="NDM-1-like"/>
</dbReference>
<dbReference type="GO" id="GO:0016787">
    <property type="term" value="F:hydrolase activity"/>
    <property type="evidence" value="ECO:0007669"/>
    <property type="project" value="UniProtKB-KW"/>
</dbReference>
<dbReference type="InterPro" id="IPR001279">
    <property type="entry name" value="Metallo-B-lactamas"/>
</dbReference>
<gene>
    <name evidence="2" type="ORF">DSM1535_0223</name>
    <name evidence="3" type="ORF">ISP06_02280</name>
</gene>
<dbReference type="AlphaFoldDB" id="A0A090I6E2"/>
<evidence type="ECO:0000313" key="3">
    <source>
        <dbReference type="EMBL" id="MBF4474286.1"/>
    </source>
</evidence>
<dbReference type="Pfam" id="PF00753">
    <property type="entry name" value="Lactamase_B"/>
    <property type="match status" value="1"/>
</dbReference>
<evidence type="ECO:0000259" key="1">
    <source>
        <dbReference type="SMART" id="SM00849"/>
    </source>
</evidence>
<dbReference type="SUPFAM" id="SSF56281">
    <property type="entry name" value="Metallo-hydrolase/oxidoreductase"/>
    <property type="match status" value="1"/>
</dbReference>
<dbReference type="KEGG" id="mfi:DSM1535_0223"/>
<protein>
    <submittedName>
        <fullName evidence="3">MBL fold metallo-hydrolase</fullName>
    </submittedName>
    <submittedName>
        <fullName evidence="2">Zn-dependent hydrolase</fullName>
    </submittedName>
</protein>
<evidence type="ECO:0000313" key="2">
    <source>
        <dbReference type="EMBL" id="CEA12587.1"/>
    </source>
</evidence>
<reference evidence="2" key="1">
    <citation type="submission" date="2014-08" db="EMBL/GenBank/DDBJ databases">
        <authorList>
            <person name="Wibberg D."/>
        </authorList>
    </citation>
    <scope>NUCLEOTIDE SEQUENCE</scope>
</reference>
<feature type="domain" description="Metallo-beta-lactamase" evidence="1">
    <location>
        <begin position="19"/>
        <end position="211"/>
    </location>
</feature>
<dbReference type="Gene3D" id="3.60.15.10">
    <property type="entry name" value="Ribonuclease Z/Hydroxyacylglutathione hydrolase-like"/>
    <property type="match status" value="1"/>
</dbReference>
<dbReference type="EMBL" id="LN515531">
    <property type="protein sequence ID" value="CEA12587.1"/>
    <property type="molecule type" value="Genomic_DNA"/>
</dbReference>
<reference evidence="3" key="2">
    <citation type="submission" date="2020-10" db="EMBL/GenBank/DDBJ databases">
        <title>Dehalococcoides mccartyi of a TCE/Cr reducing biochatode.</title>
        <authorList>
            <person name="Matturro B."/>
        </authorList>
    </citation>
    <scope>NUCLEOTIDE SEQUENCE</scope>
    <source>
        <strain evidence="3">Bin2</strain>
    </source>
</reference>
<dbReference type="PATRIC" id="fig|2162.9.peg.232"/>
<name>A0A090I6E2_METFO</name>
<dbReference type="Proteomes" id="UP000606900">
    <property type="component" value="Unassembled WGS sequence"/>
</dbReference>
<dbReference type="SMART" id="SM00849">
    <property type="entry name" value="Lactamase_B"/>
    <property type="match status" value="1"/>
</dbReference>
<accession>A0A090I6E2</accession>
<dbReference type="RefSeq" id="WP_052659939.1">
    <property type="nucleotide sequence ID" value="NZ_JADIIL010000011.1"/>
</dbReference>
<organism evidence="2">
    <name type="scientific">Methanobacterium formicicum</name>
    <dbReference type="NCBI Taxonomy" id="2162"/>
    <lineage>
        <taxon>Archaea</taxon>
        <taxon>Methanobacteriati</taxon>
        <taxon>Methanobacteriota</taxon>
        <taxon>Methanomada group</taxon>
        <taxon>Methanobacteria</taxon>
        <taxon>Methanobacteriales</taxon>
        <taxon>Methanobacteriaceae</taxon>
        <taxon>Methanobacterium</taxon>
    </lineage>
</organism>
<proteinExistence type="predicted"/>
<dbReference type="InterPro" id="IPR036866">
    <property type="entry name" value="RibonucZ/Hydroxyglut_hydro"/>
</dbReference>
<dbReference type="PANTHER" id="PTHR42951">
    <property type="entry name" value="METALLO-BETA-LACTAMASE DOMAIN-CONTAINING"/>
    <property type="match status" value="1"/>
</dbReference>
<dbReference type="EMBL" id="JADIIL010000011">
    <property type="protein sequence ID" value="MBF4474286.1"/>
    <property type="molecule type" value="Genomic_DNA"/>
</dbReference>
<sequence length="232" mass="25741">MERWLTPGGCTVYPITKGRSNTYLVFDGDDSILVDTSHRGALKGLTDKLDDLLDGRKLSWLVLTHSHYDHAENTAVLKERYNTRVIVHKSELYDLKQGFSPLPTGTNPITRIVSNLGGKISSFSHYEPVGPDIIVDDAYPVTPRTYLIHTPGHTEGSMSLIVDDEIALVGDAMFGVFNWSVFPPFADNVSALEKSWGKLAKTGCKMYLPGHGTENSRELLLKQCNKYGVELD</sequence>
<keyword evidence="2" id="KW-0378">Hydrolase</keyword>
<dbReference type="PANTHER" id="PTHR42951:SF17">
    <property type="entry name" value="METALLO-BETA-LACTAMASE DOMAIN-CONTAINING PROTEIN"/>
    <property type="match status" value="1"/>
</dbReference>